<organism evidence="1">
    <name type="scientific">mine drainage metagenome</name>
    <dbReference type="NCBI Taxonomy" id="410659"/>
    <lineage>
        <taxon>unclassified sequences</taxon>
        <taxon>metagenomes</taxon>
        <taxon>ecological metagenomes</taxon>
    </lineage>
</organism>
<sequence length="228" mass="24277">MRSFTLNGVTLDIPEAALSDTLILSLETKPYEHSEANALNKHLLPGDRVLELGSGAGYLGVLAARIVGAEAVMGVEGRPDMAEAARANLARNGMEAATMIWGAAVSDSFAADHITFLVTRAFWASARVDDTAAITAPASRQVDVPALRLGDLMARHRPTVLVVDIEGGEIDLFDRPLPDTIRLLVLEIHAKAYGKAGIKRIFDALSAAGLTYCPLGSQGDTVVFQRVE</sequence>
<accession>A0A1J5P8F9</accession>
<dbReference type="GO" id="GO:0004719">
    <property type="term" value="F:protein-L-isoaspartate (D-aspartate) O-methyltransferase activity"/>
    <property type="evidence" value="ECO:0007669"/>
    <property type="project" value="UniProtKB-EC"/>
</dbReference>
<dbReference type="EMBL" id="MLJW01008738">
    <property type="protein sequence ID" value="OIQ63740.1"/>
    <property type="molecule type" value="Genomic_DNA"/>
</dbReference>
<comment type="caution">
    <text evidence="1">The sequence shown here is derived from an EMBL/GenBank/DDBJ whole genome shotgun (WGS) entry which is preliminary data.</text>
</comment>
<dbReference type="EC" id="2.1.1.77" evidence="1"/>
<dbReference type="CDD" id="cd02440">
    <property type="entry name" value="AdoMet_MTases"/>
    <property type="match status" value="1"/>
</dbReference>
<keyword evidence="1" id="KW-0808">Transferase</keyword>
<dbReference type="GO" id="GO:0032259">
    <property type="term" value="P:methylation"/>
    <property type="evidence" value="ECO:0007669"/>
    <property type="project" value="UniProtKB-KW"/>
</dbReference>
<dbReference type="NCBIfam" id="TIGR01444">
    <property type="entry name" value="fkbM_fam"/>
    <property type="match status" value="1"/>
</dbReference>
<protein>
    <submittedName>
        <fullName evidence="1">Protein-L-isoaspartate O-methyltransferase</fullName>
        <ecNumber evidence="1">2.1.1.77</ecNumber>
    </submittedName>
</protein>
<dbReference type="InterPro" id="IPR006342">
    <property type="entry name" value="FkbM_mtfrase"/>
</dbReference>
<dbReference type="InterPro" id="IPR029063">
    <property type="entry name" value="SAM-dependent_MTases_sf"/>
</dbReference>
<dbReference type="Gene3D" id="3.40.50.150">
    <property type="entry name" value="Vaccinia Virus protein VP39"/>
    <property type="match status" value="1"/>
</dbReference>
<proteinExistence type="predicted"/>
<dbReference type="SUPFAM" id="SSF53335">
    <property type="entry name" value="S-adenosyl-L-methionine-dependent methyltransferases"/>
    <property type="match status" value="1"/>
</dbReference>
<name>A0A1J5P8F9_9ZZZZ</name>
<reference evidence="1" key="1">
    <citation type="submission" date="2016-10" db="EMBL/GenBank/DDBJ databases">
        <title>Sequence of Gallionella enrichment culture.</title>
        <authorList>
            <person name="Poehlein A."/>
            <person name="Muehling M."/>
            <person name="Daniel R."/>
        </authorList>
    </citation>
    <scope>NUCLEOTIDE SEQUENCE</scope>
</reference>
<evidence type="ECO:0000313" key="1">
    <source>
        <dbReference type="EMBL" id="OIQ63740.1"/>
    </source>
</evidence>
<dbReference type="AlphaFoldDB" id="A0A1J5P8F9"/>
<keyword evidence="1" id="KW-0489">Methyltransferase</keyword>
<gene>
    <name evidence="1" type="primary">pcm_29</name>
    <name evidence="1" type="ORF">GALL_547180</name>
</gene>
<dbReference type="Pfam" id="PF01135">
    <property type="entry name" value="PCMT"/>
    <property type="match status" value="1"/>
</dbReference>